<dbReference type="SUPFAM" id="SSF144232">
    <property type="entry name" value="HIT/MYND zinc finger-like"/>
    <property type="match status" value="1"/>
</dbReference>
<dbReference type="Proteomes" id="UP000094527">
    <property type="component" value="Unassembled WGS sequence"/>
</dbReference>
<evidence type="ECO:0000313" key="8">
    <source>
        <dbReference type="Proteomes" id="UP000094527"/>
    </source>
</evidence>
<dbReference type="GO" id="GO:0008270">
    <property type="term" value="F:zinc ion binding"/>
    <property type="evidence" value="ECO:0007669"/>
    <property type="project" value="UniProtKB-KW"/>
</dbReference>
<proteinExistence type="predicted"/>
<evidence type="ECO:0000256" key="1">
    <source>
        <dbReference type="ARBA" id="ARBA00022723"/>
    </source>
</evidence>
<organism evidence="7 8">
    <name type="scientific">Orchesella cincta</name>
    <name type="common">Springtail</name>
    <name type="synonym">Podura cincta</name>
    <dbReference type="NCBI Taxonomy" id="48709"/>
    <lineage>
        <taxon>Eukaryota</taxon>
        <taxon>Metazoa</taxon>
        <taxon>Ecdysozoa</taxon>
        <taxon>Arthropoda</taxon>
        <taxon>Hexapoda</taxon>
        <taxon>Collembola</taxon>
        <taxon>Entomobryomorpha</taxon>
        <taxon>Entomobryoidea</taxon>
        <taxon>Orchesellidae</taxon>
        <taxon>Orchesellinae</taxon>
        <taxon>Orchesella</taxon>
    </lineage>
</organism>
<dbReference type="Gene3D" id="6.10.140.2220">
    <property type="match status" value="1"/>
</dbReference>
<dbReference type="OrthoDB" id="432970at2759"/>
<dbReference type="Pfam" id="PF01753">
    <property type="entry name" value="zf-MYND"/>
    <property type="match status" value="1"/>
</dbReference>
<evidence type="ECO:0000256" key="2">
    <source>
        <dbReference type="ARBA" id="ARBA00022771"/>
    </source>
</evidence>
<keyword evidence="2 4" id="KW-0863">Zinc-finger</keyword>
<evidence type="ECO:0000313" key="7">
    <source>
        <dbReference type="EMBL" id="ODM94891.1"/>
    </source>
</evidence>
<dbReference type="InterPro" id="IPR002893">
    <property type="entry name" value="Znf_MYND"/>
</dbReference>
<keyword evidence="8" id="KW-1185">Reference proteome</keyword>
<comment type="caution">
    <text evidence="7">The sequence shown here is derived from an EMBL/GenBank/DDBJ whole genome shotgun (WGS) entry which is preliminary data.</text>
</comment>
<evidence type="ECO:0000256" key="5">
    <source>
        <dbReference type="SAM" id="MobiDB-lite"/>
    </source>
</evidence>
<dbReference type="PROSITE" id="PS50865">
    <property type="entry name" value="ZF_MYND_2"/>
    <property type="match status" value="1"/>
</dbReference>
<feature type="domain" description="MYND-type" evidence="6">
    <location>
        <begin position="326"/>
        <end position="364"/>
    </location>
</feature>
<evidence type="ECO:0000259" key="6">
    <source>
        <dbReference type="PROSITE" id="PS50865"/>
    </source>
</evidence>
<accession>A0A1D2MPU3</accession>
<keyword evidence="3" id="KW-0862">Zinc</keyword>
<sequence>MVTMQINKQETALVVRTLEGLNHHKKLHDLTNDVGESHVNSKRKTRVSPGLQLLSATSDIPTYPTNQSQSCNSNRHWFNSRCLKQSALPDLKLAGKMASKLNCTGTTSKPETAKDDNDNVLGKATESTAGAAGGTSPEYIRSDASLLDMERVNWIIAHRTMLQQGAMLMGNPQLLSGEKVMLGFSFAASDIKSKPAKKVESLKPIYINDIKKTMERRPHYTFKGRIIKLMSIDDVSVGQQSTRMVAEDANKTAYRVIAYNYPYDSHPEQPSPEKVKILQQNLGFGSVFSIMNPYAKTAMWDGEPYIRIENESTLIYHPEESMVDRCRRCYKPGAEKKCSSCRRHYCSRDCQKKDWKFNQHKLICAIKFREFQYYGGANAPVNTMSSSSIKASQWVRQLSRAAKLWKRQVKSLMTMTSVSGVSLSIIITVHTLATIDRPILLGVSVLCGGAGGCGLVEELELEA</sequence>
<evidence type="ECO:0000256" key="3">
    <source>
        <dbReference type="ARBA" id="ARBA00022833"/>
    </source>
</evidence>
<feature type="region of interest" description="Disordered" evidence="5">
    <location>
        <begin position="103"/>
        <end position="136"/>
    </location>
</feature>
<protein>
    <submittedName>
        <fullName evidence="7">Dauer abnormal formation protein 25</fullName>
    </submittedName>
</protein>
<keyword evidence="1" id="KW-0479">Metal-binding</keyword>
<name>A0A1D2MPU3_ORCCI</name>
<gene>
    <name evidence="7" type="ORF">Ocin01_11784</name>
</gene>
<dbReference type="AlphaFoldDB" id="A0A1D2MPU3"/>
<dbReference type="EMBL" id="LJIJ01000735">
    <property type="protein sequence ID" value="ODM94891.1"/>
    <property type="molecule type" value="Genomic_DNA"/>
</dbReference>
<reference evidence="7 8" key="1">
    <citation type="journal article" date="2016" name="Genome Biol. Evol.">
        <title>Gene Family Evolution Reflects Adaptation to Soil Environmental Stressors in the Genome of the Collembolan Orchesella cincta.</title>
        <authorList>
            <person name="Faddeeva-Vakhrusheva A."/>
            <person name="Derks M.F."/>
            <person name="Anvar S.Y."/>
            <person name="Agamennone V."/>
            <person name="Suring W."/>
            <person name="Smit S."/>
            <person name="van Straalen N.M."/>
            <person name="Roelofs D."/>
        </authorList>
    </citation>
    <scope>NUCLEOTIDE SEQUENCE [LARGE SCALE GENOMIC DNA]</scope>
    <source>
        <tissue evidence="7">Mixed pool</tissue>
    </source>
</reference>
<evidence type="ECO:0000256" key="4">
    <source>
        <dbReference type="PROSITE-ProRule" id="PRU00134"/>
    </source>
</evidence>